<dbReference type="Proteomes" id="UP000019487">
    <property type="component" value="Unassembled WGS sequence"/>
</dbReference>
<evidence type="ECO:0000256" key="1">
    <source>
        <dbReference type="SAM" id="Coils"/>
    </source>
</evidence>
<accession>W9CLI9</accession>
<feature type="coiled-coil region" evidence="1">
    <location>
        <begin position="100"/>
        <end position="147"/>
    </location>
</feature>
<evidence type="ECO:0000256" key="2">
    <source>
        <dbReference type="SAM" id="MobiDB-lite"/>
    </source>
</evidence>
<dbReference type="OrthoDB" id="3524457at2759"/>
<keyword evidence="4" id="KW-1185">Reference proteome</keyword>
<dbReference type="HOGENOM" id="CLU_723924_0_0_1"/>
<gene>
    <name evidence="3" type="ORF">SBOR_1949</name>
</gene>
<feature type="region of interest" description="Disordered" evidence="2">
    <location>
        <begin position="363"/>
        <end position="382"/>
    </location>
</feature>
<reference evidence="3 4" key="1">
    <citation type="journal article" date="2014" name="Genome Announc.">
        <title>Draft genome sequence of Sclerotinia borealis, a psychrophilic plant pathogenic fungus.</title>
        <authorList>
            <person name="Mardanov A.V."/>
            <person name="Beletsky A.V."/>
            <person name="Kadnikov V.V."/>
            <person name="Ignatov A.N."/>
            <person name="Ravin N.V."/>
        </authorList>
    </citation>
    <scope>NUCLEOTIDE SEQUENCE [LARGE SCALE GENOMIC DNA]</scope>
    <source>
        <strain evidence="4">F-4157</strain>
    </source>
</reference>
<evidence type="ECO:0000313" key="4">
    <source>
        <dbReference type="Proteomes" id="UP000019487"/>
    </source>
</evidence>
<evidence type="ECO:0000313" key="3">
    <source>
        <dbReference type="EMBL" id="ESZ97667.1"/>
    </source>
</evidence>
<dbReference type="AlphaFoldDB" id="W9CLI9"/>
<comment type="caution">
    <text evidence="3">The sequence shown here is derived from an EMBL/GenBank/DDBJ whole genome shotgun (WGS) entry which is preliminary data.</text>
</comment>
<dbReference type="EMBL" id="AYSA01000076">
    <property type="protein sequence ID" value="ESZ97667.1"/>
    <property type="molecule type" value="Genomic_DNA"/>
</dbReference>
<name>W9CLI9_SCLBF</name>
<proteinExistence type="predicted"/>
<organism evidence="3 4">
    <name type="scientific">Sclerotinia borealis (strain F-4128)</name>
    <dbReference type="NCBI Taxonomy" id="1432307"/>
    <lineage>
        <taxon>Eukaryota</taxon>
        <taxon>Fungi</taxon>
        <taxon>Dikarya</taxon>
        <taxon>Ascomycota</taxon>
        <taxon>Pezizomycotina</taxon>
        <taxon>Leotiomycetes</taxon>
        <taxon>Helotiales</taxon>
        <taxon>Sclerotiniaceae</taxon>
        <taxon>Sclerotinia</taxon>
    </lineage>
</organism>
<sequence length="382" mass="44374">MDPDYAARPPADEDKDRAAYLNTEQAKLVLALLDLTENKIESVVQVKLSVQRETQPNRSAIALEADDQITPYIDSESLRPTSTSGFNEQEFITAEKARAASKKEKLIQDLKSDFEQTRANSDKDAMIQRLQAELRDMTVECDIEKTANQDFQRQLQETNYTMALCEQQYAAEKARIRRQNETDMRYLRIAAEHSSKVRRGWFHSGKQVEICRKFIQVDTIYRGQADRNVINQRNNACHCGNTELDFSLFKSLLMTPQDQKDFFLYYSVRPETYDSWNVAATCQKLPRLLNMHATMFSNYYPTSYTHSAMNDTRFENFFAECYKIYDDGIGNGTPEARGKHFDTDPYVDELLGEMKEIVDETVQSEKEQSYRPRSARISWYKK</sequence>
<protein>
    <submittedName>
        <fullName evidence="3">Uncharacterized protein</fullName>
    </submittedName>
</protein>
<keyword evidence="1" id="KW-0175">Coiled coil</keyword>